<dbReference type="Proteomes" id="UP000078561">
    <property type="component" value="Unassembled WGS sequence"/>
</dbReference>
<feature type="compositionally biased region" description="Polar residues" evidence="1">
    <location>
        <begin position="391"/>
        <end position="404"/>
    </location>
</feature>
<proteinExistence type="predicted"/>
<feature type="domain" description="PiggyBac transposable element-derived protein" evidence="2">
    <location>
        <begin position="13"/>
        <end position="331"/>
    </location>
</feature>
<keyword evidence="4" id="KW-1185">Reference proteome</keyword>
<name>A0A163JNG9_ABSGL</name>
<dbReference type="EMBL" id="LT553327">
    <property type="protein sequence ID" value="SAM00622.1"/>
    <property type="molecule type" value="Genomic_DNA"/>
</dbReference>
<dbReference type="InParanoid" id="A0A163JNG9"/>
<dbReference type="STRING" id="4829.A0A163JNG9"/>
<dbReference type="InterPro" id="IPR029526">
    <property type="entry name" value="PGBD"/>
</dbReference>
<evidence type="ECO:0000256" key="1">
    <source>
        <dbReference type="SAM" id="MobiDB-lite"/>
    </source>
</evidence>
<feature type="region of interest" description="Disordered" evidence="1">
    <location>
        <begin position="365"/>
        <end position="414"/>
    </location>
</feature>
<dbReference type="AlphaFoldDB" id="A0A163JNG9"/>
<evidence type="ECO:0000259" key="2">
    <source>
        <dbReference type="Pfam" id="PF13843"/>
    </source>
</evidence>
<dbReference type="PANTHER" id="PTHR46599">
    <property type="entry name" value="PIGGYBAC TRANSPOSABLE ELEMENT-DERIVED PROTEIN 4"/>
    <property type="match status" value="1"/>
</dbReference>
<evidence type="ECO:0000313" key="4">
    <source>
        <dbReference type="Proteomes" id="UP000078561"/>
    </source>
</evidence>
<protein>
    <recommendedName>
        <fullName evidence="2">PiggyBac transposable element-derived protein domain-containing protein</fullName>
    </recommendedName>
</protein>
<dbReference type="OrthoDB" id="2286379at2759"/>
<sequence>MPDLDYASGDHDDCSRQDKKMYWRKSNSPFNINVDFTDYMTMERFNDITQLQVFVVPNGELANADPLYQPRSFLTAFNNHVATTMRPGRYMCVDESMNQWLGEGKPNLKKAPRKPHSIGQEYKIIAGNVTCIIMRMDFCGDPLQRKPRPTEDRSIVATVKRLTEPWFYSGRVVIADSWFGSPEMARKLLAVGLHSIMQVCKRLYWPKGMPAADIVQALGPGYGSKVFMKSTVPGEHLFVGAYRDLKVKALVSTCGTTTDGNIRRFWDPNGKEWVKVVRPKVFDEYESSKSSVGISNNRRDNMTNFHDVMRTYRWELRCLSFFLGVTEANAFSAFKYFRVDGDQVGHGEFRWRLAESLKDHFKNLKENPPHESPLTRSNAPRPNGHRLVTMGKNNQGNYTVQEGSAKNVVGRRRL</sequence>
<accession>A0A163JNG9</accession>
<reference evidence="3" key="1">
    <citation type="submission" date="2016-04" db="EMBL/GenBank/DDBJ databases">
        <authorList>
            <person name="Evans L.H."/>
            <person name="Alamgir A."/>
            <person name="Owens N."/>
            <person name="Weber N.D."/>
            <person name="Virtaneva K."/>
            <person name="Barbian K."/>
            <person name="Babar A."/>
            <person name="Rosenke K."/>
        </authorList>
    </citation>
    <scope>NUCLEOTIDE SEQUENCE [LARGE SCALE GENOMIC DNA]</scope>
    <source>
        <strain evidence="3">CBS 101.48</strain>
    </source>
</reference>
<dbReference type="Pfam" id="PF13843">
    <property type="entry name" value="DDE_Tnp_1_7"/>
    <property type="match status" value="1"/>
</dbReference>
<dbReference type="PANTHER" id="PTHR46599:SF3">
    <property type="entry name" value="PIGGYBAC TRANSPOSABLE ELEMENT-DERIVED PROTEIN 4"/>
    <property type="match status" value="1"/>
</dbReference>
<gene>
    <name evidence="3" type="primary">ABSGL_06337.1 scaffold 8126</name>
</gene>
<evidence type="ECO:0000313" key="3">
    <source>
        <dbReference type="EMBL" id="SAM00622.1"/>
    </source>
</evidence>
<dbReference type="OMA" id="PNVATEC"/>
<organism evidence="3">
    <name type="scientific">Absidia glauca</name>
    <name type="common">Pin mould</name>
    <dbReference type="NCBI Taxonomy" id="4829"/>
    <lineage>
        <taxon>Eukaryota</taxon>
        <taxon>Fungi</taxon>
        <taxon>Fungi incertae sedis</taxon>
        <taxon>Mucoromycota</taxon>
        <taxon>Mucoromycotina</taxon>
        <taxon>Mucoromycetes</taxon>
        <taxon>Mucorales</taxon>
        <taxon>Cunninghamellaceae</taxon>
        <taxon>Absidia</taxon>
    </lineage>
</organism>